<reference evidence="1" key="1">
    <citation type="submission" date="2021-02" db="EMBL/GenBank/DDBJ databases">
        <authorList>
            <person name="Nowell W R."/>
        </authorList>
    </citation>
    <scope>NUCLEOTIDE SEQUENCE</scope>
</reference>
<evidence type="ECO:0000313" key="1">
    <source>
        <dbReference type="EMBL" id="CAF4787758.1"/>
    </source>
</evidence>
<sequence>AQAYYWTNSFVFDTALIIATNHCTKGSSNVSLSSDNWQTPLGVVDIHIDLFNTFVSILEYARIHDKSILQSILLNDPKQLLETQWATQNSMCGLWASVIIMILSKILNNNKGHWKNPLLQR</sequence>
<comment type="caution">
    <text evidence="1">The sequence shown here is derived from an EMBL/GenBank/DDBJ whole genome shotgun (WGS) entry which is preliminary data.</text>
</comment>
<proteinExistence type="predicted"/>
<organism evidence="1 2">
    <name type="scientific">Rotaria socialis</name>
    <dbReference type="NCBI Taxonomy" id="392032"/>
    <lineage>
        <taxon>Eukaryota</taxon>
        <taxon>Metazoa</taxon>
        <taxon>Spiralia</taxon>
        <taxon>Gnathifera</taxon>
        <taxon>Rotifera</taxon>
        <taxon>Eurotatoria</taxon>
        <taxon>Bdelloidea</taxon>
        <taxon>Philodinida</taxon>
        <taxon>Philodinidae</taxon>
        <taxon>Rotaria</taxon>
    </lineage>
</organism>
<evidence type="ECO:0000313" key="2">
    <source>
        <dbReference type="Proteomes" id="UP000663838"/>
    </source>
</evidence>
<dbReference type="AlphaFoldDB" id="A0A821NKN3"/>
<accession>A0A821NKN3</accession>
<protein>
    <submittedName>
        <fullName evidence="1">Uncharacterized protein</fullName>
    </submittedName>
</protein>
<name>A0A821NKN3_9BILA</name>
<dbReference type="Proteomes" id="UP000663838">
    <property type="component" value="Unassembled WGS sequence"/>
</dbReference>
<dbReference type="EMBL" id="CAJOBS010002060">
    <property type="protein sequence ID" value="CAF4787758.1"/>
    <property type="molecule type" value="Genomic_DNA"/>
</dbReference>
<feature type="non-terminal residue" evidence="1">
    <location>
        <position position="1"/>
    </location>
</feature>
<gene>
    <name evidence="1" type="ORF">TOA249_LOCUS22546</name>
</gene>